<evidence type="ECO:0000256" key="6">
    <source>
        <dbReference type="ARBA" id="ARBA00023136"/>
    </source>
</evidence>
<evidence type="ECO:0000256" key="8">
    <source>
        <dbReference type="SAM" id="Phobius"/>
    </source>
</evidence>
<dbReference type="NCBIfam" id="TIGR03025">
    <property type="entry name" value="EPS_sugtrans"/>
    <property type="match status" value="1"/>
</dbReference>
<reference evidence="10 11" key="1">
    <citation type="journal article" date="2015" name="Genome Announc.">
        <title>Draft Genome Sequence of a Heterotrophic Facultative Anaerobic Thermophilic Bacterium, Ardenticatena maritima Strain 110ST.</title>
        <authorList>
            <person name="Kawaichi S."/>
            <person name="Yoshida T."/>
            <person name="Sako Y."/>
            <person name="Nakamura R."/>
        </authorList>
    </citation>
    <scope>NUCLEOTIDE SEQUENCE [LARGE SCALE GENOMIC DNA]</scope>
    <source>
        <strain evidence="10 11">110S</strain>
    </source>
</reference>
<dbReference type="RefSeq" id="WP_054491954.1">
    <property type="nucleotide sequence ID" value="NZ_BBZA01000027.1"/>
</dbReference>
<comment type="similarity">
    <text evidence="2">Belongs to the bacterial sugar transferase family.</text>
</comment>
<keyword evidence="11" id="KW-1185">Reference proteome</keyword>
<feature type="transmembrane region" description="Helical" evidence="8">
    <location>
        <begin position="99"/>
        <end position="120"/>
    </location>
</feature>
<keyword evidence="4 8" id="KW-0812">Transmembrane</keyword>
<reference evidence="11" key="2">
    <citation type="submission" date="2015-08" db="EMBL/GenBank/DDBJ databases">
        <title>Draft Genome Sequence of a Heterotrophic Facultative Anaerobic Bacterium Ardenticatena maritima Strain 110S.</title>
        <authorList>
            <person name="Kawaichi S."/>
            <person name="Yoshida T."/>
            <person name="Sako Y."/>
            <person name="Nakamura R."/>
        </authorList>
    </citation>
    <scope>NUCLEOTIDE SEQUENCE [LARGE SCALE GENOMIC DNA]</scope>
    <source>
        <strain evidence="11">110S</strain>
    </source>
</reference>
<dbReference type="AlphaFoldDB" id="A0A0M8K5E7"/>
<feature type="transmembrane region" description="Helical" evidence="8">
    <location>
        <begin position="57"/>
        <end position="79"/>
    </location>
</feature>
<dbReference type="NCBIfam" id="TIGR03023">
    <property type="entry name" value="WcaJ_sugtrans"/>
    <property type="match status" value="1"/>
</dbReference>
<dbReference type="InterPro" id="IPR036291">
    <property type="entry name" value="NAD(P)-bd_dom_sf"/>
</dbReference>
<evidence type="ECO:0000313" key="11">
    <source>
        <dbReference type="Proteomes" id="UP000037784"/>
    </source>
</evidence>
<proteinExistence type="inferred from homology"/>
<keyword evidence="3" id="KW-0808">Transferase</keyword>
<evidence type="ECO:0000313" key="10">
    <source>
        <dbReference type="EMBL" id="GAP62025.1"/>
    </source>
</evidence>
<protein>
    <recommendedName>
        <fullName evidence="9">Bacterial sugar transferase domain-containing protein</fullName>
    </recommendedName>
</protein>
<dbReference type="InterPro" id="IPR017475">
    <property type="entry name" value="EPS_sugar_tfrase"/>
</dbReference>
<dbReference type="PANTHER" id="PTHR30576:SF0">
    <property type="entry name" value="UNDECAPRENYL-PHOSPHATE N-ACETYLGALACTOSAMINYL 1-PHOSPHATE TRANSFERASE-RELATED"/>
    <property type="match status" value="1"/>
</dbReference>
<dbReference type="Pfam" id="PF13727">
    <property type="entry name" value="CoA_binding_3"/>
    <property type="match status" value="1"/>
</dbReference>
<organism evidence="10 11">
    <name type="scientific">Ardenticatena maritima</name>
    <dbReference type="NCBI Taxonomy" id="872965"/>
    <lineage>
        <taxon>Bacteria</taxon>
        <taxon>Bacillati</taxon>
        <taxon>Chloroflexota</taxon>
        <taxon>Ardenticatenia</taxon>
        <taxon>Ardenticatenales</taxon>
        <taxon>Ardenticatenaceae</taxon>
        <taxon>Ardenticatena</taxon>
    </lineage>
</organism>
<dbReference type="InParanoid" id="A0A0M8K5E7"/>
<dbReference type="InterPro" id="IPR003362">
    <property type="entry name" value="Bact_transf"/>
</dbReference>
<comment type="subcellular location">
    <subcellularLocation>
        <location evidence="1">Membrane</location>
        <topology evidence="1">Multi-pass membrane protein</topology>
    </subcellularLocation>
</comment>
<evidence type="ECO:0000256" key="7">
    <source>
        <dbReference type="SAM" id="MobiDB-lite"/>
    </source>
</evidence>
<evidence type="ECO:0000256" key="4">
    <source>
        <dbReference type="ARBA" id="ARBA00022692"/>
    </source>
</evidence>
<dbReference type="OrthoDB" id="9795351at2"/>
<evidence type="ECO:0000259" key="9">
    <source>
        <dbReference type="Pfam" id="PF02397"/>
    </source>
</evidence>
<feature type="region of interest" description="Disordered" evidence="7">
    <location>
        <begin position="1"/>
        <end position="22"/>
    </location>
</feature>
<comment type="caution">
    <text evidence="10">The sequence shown here is derived from an EMBL/GenBank/DDBJ whole genome shotgun (WGS) entry which is preliminary data.</text>
</comment>
<dbReference type="Proteomes" id="UP000037784">
    <property type="component" value="Unassembled WGS sequence"/>
</dbReference>
<accession>A0A0M8K5E7</accession>
<dbReference type="PANTHER" id="PTHR30576">
    <property type="entry name" value="COLANIC BIOSYNTHESIS UDP-GLUCOSE LIPID CARRIER TRANSFERASE"/>
    <property type="match status" value="1"/>
</dbReference>
<evidence type="ECO:0000256" key="1">
    <source>
        <dbReference type="ARBA" id="ARBA00004141"/>
    </source>
</evidence>
<evidence type="ECO:0000256" key="2">
    <source>
        <dbReference type="ARBA" id="ARBA00006464"/>
    </source>
</evidence>
<dbReference type="InterPro" id="IPR017473">
    <property type="entry name" value="Undecaprenyl-P_gluc_Ptfrase"/>
</dbReference>
<dbReference type="GO" id="GO:0016780">
    <property type="term" value="F:phosphotransferase activity, for other substituted phosphate groups"/>
    <property type="evidence" value="ECO:0007669"/>
    <property type="project" value="TreeGrafter"/>
</dbReference>
<name>A0A0M8K5E7_9CHLR</name>
<evidence type="ECO:0000256" key="3">
    <source>
        <dbReference type="ARBA" id="ARBA00022679"/>
    </source>
</evidence>
<dbReference type="EMBL" id="BBZA01000027">
    <property type="protein sequence ID" value="GAP62025.1"/>
    <property type="molecule type" value="Genomic_DNA"/>
</dbReference>
<dbReference type="SUPFAM" id="SSF51735">
    <property type="entry name" value="NAD(P)-binding Rossmann-fold domains"/>
    <property type="match status" value="1"/>
</dbReference>
<dbReference type="STRING" id="872965.SE16_09690"/>
<gene>
    <name evidence="10" type="ORF">ARMA_0448</name>
</gene>
<evidence type="ECO:0000256" key="5">
    <source>
        <dbReference type="ARBA" id="ARBA00022989"/>
    </source>
</evidence>
<feature type="compositionally biased region" description="Polar residues" evidence="7">
    <location>
        <begin position="7"/>
        <end position="19"/>
    </location>
</feature>
<dbReference type="FunCoup" id="A0A0M8K5E7">
    <property type="interactions" value="58"/>
</dbReference>
<feature type="transmembrane region" description="Helical" evidence="8">
    <location>
        <begin position="132"/>
        <end position="154"/>
    </location>
</feature>
<keyword evidence="5 8" id="KW-1133">Transmembrane helix</keyword>
<feature type="transmembrane region" description="Helical" evidence="8">
    <location>
        <begin position="332"/>
        <end position="356"/>
    </location>
</feature>
<dbReference type="Gene3D" id="3.40.50.720">
    <property type="entry name" value="NAD(P)-binding Rossmann-like Domain"/>
    <property type="match status" value="1"/>
</dbReference>
<keyword evidence="6 8" id="KW-0472">Membrane</keyword>
<feature type="domain" description="Bacterial sugar transferase" evidence="9">
    <location>
        <begin position="330"/>
        <end position="510"/>
    </location>
</feature>
<sequence>MKASYPQIKNQPEPSTVSPAVTEDVQGLRPALQVVTAEEPSIAQQAAERQRRRRRAFLFPLLQIATDAIMAAVAFYLAYRLRLTIEFPPPVSIPPFQAYTGMLAIHVVALVLAYSMARLYRRKRVLSFVDELGRVISATSIGMVLAIAATSFAYKNAIDYPRLMVVYAWGLSILLVMVGRVLNGRLQKALQARDFTYENVLVVGAGDTANMVLKAINRAPGQGYRAVGFVTLNGYPVLDSLPAPLLGTDKDIPRLIDRYGVDEVIIALPEASHREILRIIGLCEREKVTIKVFPDLFQLIAGDMEISDLNGLPLLTVRDIALRGWKLAAKRLIDIVVSATALVLLSPFMLLIAILIKLDSPGPVFYTQERMGLDAKPFQMLKFRSMRQDAEKFGPGWTTENDPRRTRLGSILRRLSIDELPQLINVLLGEMSLVGPRPERPIYVEQFRRYIPRYMDRHREKAGLTGWAQVNGLRGDTSIAERTKYDLWYIENWSLTLDFKIMLMTLVRIFTDRNAY</sequence>
<feature type="transmembrane region" description="Helical" evidence="8">
    <location>
        <begin position="166"/>
        <end position="183"/>
    </location>
</feature>
<dbReference type="Pfam" id="PF02397">
    <property type="entry name" value="Bac_transf"/>
    <property type="match status" value="1"/>
</dbReference>
<dbReference type="GO" id="GO:0016020">
    <property type="term" value="C:membrane"/>
    <property type="evidence" value="ECO:0007669"/>
    <property type="project" value="UniProtKB-SubCell"/>
</dbReference>